<accession>A0A8H7RZN5</accession>
<comment type="catalytic activity">
    <reaction evidence="11">
        <text>a 5'-end NAD(+)-phospho-ribonucleoside in mRNA + H2O = a 5'-end phospho-adenosine-phospho-ribonucleoside in mRNA + beta-nicotinamide D-ribonucleotide + 2 H(+)</text>
        <dbReference type="Rhea" id="RHEA:60876"/>
        <dbReference type="Rhea" id="RHEA-COMP:15698"/>
        <dbReference type="Rhea" id="RHEA-COMP:15719"/>
        <dbReference type="ChEBI" id="CHEBI:14649"/>
        <dbReference type="ChEBI" id="CHEBI:15377"/>
        <dbReference type="ChEBI" id="CHEBI:15378"/>
        <dbReference type="ChEBI" id="CHEBI:144029"/>
        <dbReference type="ChEBI" id="CHEBI:144051"/>
    </reaction>
    <physiologicalReaction direction="left-to-right" evidence="11">
        <dbReference type="Rhea" id="RHEA:60877"/>
    </physiologicalReaction>
</comment>
<dbReference type="InterPro" id="IPR002110">
    <property type="entry name" value="Ankyrin_rpt"/>
</dbReference>
<feature type="domain" description="Nudix hydrolase" evidence="18">
    <location>
        <begin position="303"/>
        <end position="429"/>
    </location>
</feature>
<evidence type="ECO:0000313" key="20">
    <source>
        <dbReference type="Proteomes" id="UP000646827"/>
    </source>
</evidence>
<dbReference type="InterPro" id="IPR020084">
    <property type="entry name" value="NUDIX_hydrolase_CS"/>
</dbReference>
<dbReference type="EC" id="3.6.1.22" evidence="5"/>
<reference evidence="19 20" key="1">
    <citation type="submission" date="2020-12" db="EMBL/GenBank/DDBJ databases">
        <title>Metabolic potential, ecology and presence of endohyphal bacteria is reflected in genomic diversity of Mucoromycotina.</title>
        <authorList>
            <person name="Muszewska A."/>
            <person name="Okrasinska A."/>
            <person name="Steczkiewicz K."/>
            <person name="Drgas O."/>
            <person name="Orlowska M."/>
            <person name="Perlinska-Lenart U."/>
            <person name="Aleksandrzak-Piekarczyk T."/>
            <person name="Szatraj K."/>
            <person name="Zielenkiewicz U."/>
            <person name="Pilsyk S."/>
            <person name="Malc E."/>
            <person name="Mieczkowski P."/>
            <person name="Kruszewska J.S."/>
            <person name="Biernat P."/>
            <person name="Pawlowska J."/>
        </authorList>
    </citation>
    <scope>NUCLEOTIDE SEQUENCE [LARGE SCALE GENOMIC DNA]</scope>
    <source>
        <strain evidence="19 20">CBS 142.35</strain>
    </source>
</reference>
<evidence type="ECO:0000256" key="16">
    <source>
        <dbReference type="ARBA" id="ARBA00046702"/>
    </source>
</evidence>
<dbReference type="InterPro" id="IPR049734">
    <property type="entry name" value="NudC-like_C"/>
</dbReference>
<dbReference type="OrthoDB" id="10249612at2759"/>
<evidence type="ECO:0000256" key="14">
    <source>
        <dbReference type="ARBA" id="ARBA00031178"/>
    </source>
</evidence>
<evidence type="ECO:0000256" key="9">
    <source>
        <dbReference type="ARBA" id="ARBA00022857"/>
    </source>
</evidence>
<evidence type="ECO:0000256" key="17">
    <source>
        <dbReference type="PROSITE-ProRule" id="PRU00023"/>
    </source>
</evidence>
<dbReference type="Pfam" id="PF12796">
    <property type="entry name" value="Ank_2"/>
    <property type="match status" value="1"/>
</dbReference>
<dbReference type="AlphaFoldDB" id="A0A8H7RZN5"/>
<evidence type="ECO:0000256" key="3">
    <source>
        <dbReference type="ARBA" id="ARBA00004463"/>
    </source>
</evidence>
<dbReference type="GO" id="GO:0005829">
    <property type="term" value="C:cytosol"/>
    <property type="evidence" value="ECO:0007669"/>
    <property type="project" value="TreeGrafter"/>
</dbReference>
<evidence type="ECO:0000256" key="12">
    <source>
        <dbReference type="ARBA" id="ARBA00023869"/>
    </source>
</evidence>
<evidence type="ECO:0000256" key="15">
    <source>
        <dbReference type="ARBA" id="ARBA00045837"/>
    </source>
</evidence>
<dbReference type="GO" id="GO:0006742">
    <property type="term" value="P:NADP+ catabolic process"/>
    <property type="evidence" value="ECO:0007669"/>
    <property type="project" value="TreeGrafter"/>
</dbReference>
<evidence type="ECO:0000256" key="8">
    <source>
        <dbReference type="ARBA" id="ARBA00022842"/>
    </source>
</evidence>
<dbReference type="SUPFAM" id="SSF55811">
    <property type="entry name" value="Nudix"/>
    <property type="match status" value="1"/>
</dbReference>
<keyword evidence="20" id="KW-1185">Reference proteome</keyword>
<gene>
    <name evidence="19" type="ORF">INT45_000752</name>
</gene>
<name>A0A8H7RZN5_9FUNG</name>
<evidence type="ECO:0000256" key="4">
    <source>
        <dbReference type="ARBA" id="ARBA00009595"/>
    </source>
</evidence>
<dbReference type="PROSITE" id="PS50088">
    <property type="entry name" value="ANK_REPEAT"/>
    <property type="match status" value="1"/>
</dbReference>
<evidence type="ECO:0000256" key="2">
    <source>
        <dbReference type="ARBA" id="ARBA00001947"/>
    </source>
</evidence>
<dbReference type="InterPro" id="IPR000086">
    <property type="entry name" value="NUDIX_hydrolase_dom"/>
</dbReference>
<keyword evidence="9" id="KW-0521">NADP</keyword>
<dbReference type="CDD" id="cd03429">
    <property type="entry name" value="NUDIX_NADH_pyrophosphatase_Nudt13"/>
    <property type="match status" value="1"/>
</dbReference>
<protein>
    <recommendedName>
        <fullName evidence="12">NAD-capped RNA hydrolase NUDT12</fullName>
        <ecNumber evidence="5">3.6.1.22</ecNumber>
    </recommendedName>
    <alternativeName>
        <fullName evidence="13">NADH pyrophosphatase NUDT12</fullName>
    </alternativeName>
    <alternativeName>
        <fullName evidence="14">Nucleoside diphosphate-linked moiety X motif 12</fullName>
    </alternativeName>
</protein>
<comment type="function">
    <text evidence="15">mRNA decapping enzyme that specifically removes the nicotinamide adenine dinucleotide (NAD) cap from a subset of mRNAs by hydrolyzing the diphosphate linkage to produce nicotinamide mononucleotide (NMN) and 5' monophosphate mRNA. The NAD-cap is present at the 5'-end of some RNAs; in contrast to the canonical N7 methylguanosine (m7G) cap, the NAD cap promotes mRNA decay. Preferentially acts on NAD-capped transcripts in response to nutrient stress. Also acts on free nicotinamide adenine dinucleotide molecules: hydrolyzes NAD(H) into NMN(H) and AMP, and NADPH into NMNH and 2',5'-ADP. May act to regulate the concentration of peroxisomal nicotinamide nucleotide cofactors required for oxidative metabolism in this organelle. Regulates the levels of circadian clock components PER1, PER2, PER3 and CRY2 in the liver.</text>
</comment>
<proteinExistence type="inferred from homology"/>
<comment type="cofactor">
    <cofactor evidence="2">
        <name>Zn(2+)</name>
        <dbReference type="ChEBI" id="CHEBI:29105"/>
    </cofactor>
</comment>
<keyword evidence="8" id="KW-0460">Magnesium</keyword>
<dbReference type="GO" id="GO:0035529">
    <property type="term" value="F:NADH pyrophosphatase activity"/>
    <property type="evidence" value="ECO:0007669"/>
    <property type="project" value="TreeGrafter"/>
</dbReference>
<dbReference type="SMART" id="SM00248">
    <property type="entry name" value="ANK"/>
    <property type="match status" value="1"/>
</dbReference>
<dbReference type="EMBL" id="JAEPRB010000161">
    <property type="protein sequence ID" value="KAG2219865.1"/>
    <property type="molecule type" value="Genomic_DNA"/>
</dbReference>
<evidence type="ECO:0000256" key="7">
    <source>
        <dbReference type="ARBA" id="ARBA00022801"/>
    </source>
</evidence>
<keyword evidence="10" id="KW-0520">NAD</keyword>
<dbReference type="InterPro" id="IPR015797">
    <property type="entry name" value="NUDIX_hydrolase-like_dom_sf"/>
</dbReference>
<evidence type="ECO:0000256" key="11">
    <source>
        <dbReference type="ARBA" id="ARBA00023679"/>
    </source>
</evidence>
<dbReference type="PANTHER" id="PTHR42904">
    <property type="entry name" value="NUDIX HYDROLASE, NUDC SUBFAMILY"/>
    <property type="match status" value="1"/>
</dbReference>
<dbReference type="PROSITE" id="PS50297">
    <property type="entry name" value="ANK_REP_REGION"/>
    <property type="match status" value="1"/>
</dbReference>
<evidence type="ECO:0000256" key="5">
    <source>
        <dbReference type="ARBA" id="ARBA00012381"/>
    </source>
</evidence>
<keyword evidence="7" id="KW-0378">Hydrolase</keyword>
<dbReference type="Gene3D" id="3.90.79.10">
    <property type="entry name" value="Nucleoside Triphosphate Pyrophosphohydrolase"/>
    <property type="match status" value="1"/>
</dbReference>
<evidence type="ECO:0000256" key="1">
    <source>
        <dbReference type="ARBA" id="ARBA00001946"/>
    </source>
</evidence>
<comment type="caution">
    <text evidence="19">The sequence shown here is derived from an EMBL/GenBank/DDBJ whole genome shotgun (WGS) entry which is preliminary data.</text>
</comment>
<dbReference type="SUPFAM" id="SSF48403">
    <property type="entry name" value="Ankyrin repeat"/>
    <property type="match status" value="1"/>
</dbReference>
<dbReference type="InterPro" id="IPR015375">
    <property type="entry name" value="NADH_PPase-like_N"/>
</dbReference>
<evidence type="ECO:0000256" key="6">
    <source>
        <dbReference type="ARBA" id="ARBA00022723"/>
    </source>
</evidence>
<feature type="repeat" description="ANK" evidence="17">
    <location>
        <begin position="30"/>
        <end position="52"/>
    </location>
</feature>
<evidence type="ECO:0000256" key="13">
    <source>
        <dbReference type="ARBA" id="ARBA00030313"/>
    </source>
</evidence>
<comment type="subcellular location">
    <subcellularLocation>
        <location evidence="3">Cytoplasmic granule</location>
    </subcellularLocation>
</comment>
<dbReference type="Pfam" id="PF00293">
    <property type="entry name" value="NUDIX"/>
    <property type="match status" value="1"/>
</dbReference>
<dbReference type="GO" id="GO:0046872">
    <property type="term" value="F:metal ion binding"/>
    <property type="evidence" value="ECO:0007669"/>
    <property type="project" value="UniProtKB-KW"/>
</dbReference>
<dbReference type="PROSITE" id="PS00893">
    <property type="entry name" value="NUDIX_BOX"/>
    <property type="match status" value="1"/>
</dbReference>
<dbReference type="InterPro" id="IPR050241">
    <property type="entry name" value="NAD-cap_RNA_hydrolase_NudC"/>
</dbReference>
<comment type="cofactor">
    <cofactor evidence="1">
        <name>Mg(2+)</name>
        <dbReference type="ChEBI" id="CHEBI:18420"/>
    </cofactor>
</comment>
<evidence type="ECO:0000256" key="10">
    <source>
        <dbReference type="ARBA" id="ARBA00023027"/>
    </source>
</evidence>
<dbReference type="Gene3D" id="1.25.40.20">
    <property type="entry name" value="Ankyrin repeat-containing domain"/>
    <property type="match status" value="1"/>
</dbReference>
<dbReference type="NCBIfam" id="NF001299">
    <property type="entry name" value="PRK00241.1"/>
    <property type="match status" value="1"/>
</dbReference>
<sequence>MSSNIFEAAASGDLEYFQQNKSNVSIKNDRGWTALHFAARYGQLEIVEFLMKQPDCDLLATNSEGKTASQMAEFWGFDTIAKLLAPEGAEKQEEQGVITKGSPYPPNRNNFFAGSPLNRYSWYRTEKDILRRLVQSPRSNYLLLNGLDPLFDSNQSLYFAKYDQVKSIVDKIVPEQESVKAEQDILLVFLGIDEKEGISEEGQIYWALDVTPVGTYKQEFENLVEGFKSKNLEFAPALPKAFTIDRGIASILAQARAMVDWNTRNLHCPACGRKTISDEAGHKRRCPNVDCISQKGVHNFAYPRTDPVIIVGIVHPTEDKLLLGRQKRWPGRMYSCIAGFVEAGESIEETVRRESYEEAGIKVDRVLYHSSQPWPFPNSLMFGFIAEAVTTDIKLEDKELESAVWFTREEVLAALNQESGSRFTMPPGNAIAHQLIKTWANDGEWRVKNKPSNAKM</sequence>
<dbReference type="Pfam" id="PF09296">
    <property type="entry name" value="NUDIX-like"/>
    <property type="match status" value="1"/>
</dbReference>
<dbReference type="PANTHER" id="PTHR42904:SF6">
    <property type="entry name" value="NAD-CAPPED RNA HYDROLASE NUDT12"/>
    <property type="match status" value="1"/>
</dbReference>
<dbReference type="Gene3D" id="3.90.79.20">
    <property type="match status" value="1"/>
</dbReference>
<dbReference type="PROSITE" id="PS51462">
    <property type="entry name" value="NUDIX"/>
    <property type="match status" value="1"/>
</dbReference>
<organism evidence="19 20">
    <name type="scientific">Circinella minor</name>
    <dbReference type="NCBI Taxonomy" id="1195481"/>
    <lineage>
        <taxon>Eukaryota</taxon>
        <taxon>Fungi</taxon>
        <taxon>Fungi incertae sedis</taxon>
        <taxon>Mucoromycota</taxon>
        <taxon>Mucoromycotina</taxon>
        <taxon>Mucoromycetes</taxon>
        <taxon>Mucorales</taxon>
        <taxon>Lichtheimiaceae</taxon>
        <taxon>Circinella</taxon>
    </lineage>
</organism>
<evidence type="ECO:0000313" key="19">
    <source>
        <dbReference type="EMBL" id="KAG2219865.1"/>
    </source>
</evidence>
<comment type="subunit">
    <text evidence="16">Homodimer. Homodimerization is essential for its catalytic activity and protein stability. Interacts (via ANK repeats) with BLMH.</text>
</comment>
<evidence type="ECO:0000259" key="18">
    <source>
        <dbReference type="PROSITE" id="PS51462"/>
    </source>
</evidence>
<keyword evidence="6" id="KW-0479">Metal-binding</keyword>
<dbReference type="Proteomes" id="UP000646827">
    <property type="component" value="Unassembled WGS sequence"/>
</dbReference>
<dbReference type="GO" id="GO:0005777">
    <property type="term" value="C:peroxisome"/>
    <property type="evidence" value="ECO:0007669"/>
    <property type="project" value="TreeGrafter"/>
</dbReference>
<dbReference type="InterPro" id="IPR036770">
    <property type="entry name" value="Ankyrin_rpt-contain_sf"/>
</dbReference>
<keyword evidence="17" id="KW-0040">ANK repeat</keyword>
<dbReference type="GO" id="GO:0019677">
    <property type="term" value="P:NAD+ catabolic process"/>
    <property type="evidence" value="ECO:0007669"/>
    <property type="project" value="TreeGrafter"/>
</dbReference>
<comment type="similarity">
    <text evidence="4">Belongs to the Nudix hydrolase family. NudC subfamily.</text>
</comment>